<organism evidence="1">
    <name type="scientific">Rhipicephalus zambeziensis</name>
    <dbReference type="NCBI Taxonomy" id="60191"/>
    <lineage>
        <taxon>Eukaryota</taxon>
        <taxon>Metazoa</taxon>
        <taxon>Ecdysozoa</taxon>
        <taxon>Arthropoda</taxon>
        <taxon>Chelicerata</taxon>
        <taxon>Arachnida</taxon>
        <taxon>Acari</taxon>
        <taxon>Parasitiformes</taxon>
        <taxon>Ixodida</taxon>
        <taxon>Ixodoidea</taxon>
        <taxon>Ixodidae</taxon>
        <taxon>Rhipicephalinae</taxon>
        <taxon>Rhipicephalus</taxon>
        <taxon>Rhipicephalus</taxon>
    </lineage>
</organism>
<sequence>MPRPLTGHLRWIQLVDCTSESIHCESHPTFATGSCRASITQLPQQSKNKNTRPLNPSRNGKVVLRPLLVGCLFKQYCALVTQSTVLACRLGSLANG</sequence>
<name>A0A224YHT8_9ACAR</name>
<evidence type="ECO:0000313" key="1">
    <source>
        <dbReference type="EMBL" id="MAA13340.1"/>
    </source>
</evidence>
<proteinExistence type="predicted"/>
<dbReference type="AlphaFoldDB" id="A0A224YHT8"/>
<protein>
    <submittedName>
        <fullName evidence="1">Uncharacterized protein</fullName>
    </submittedName>
</protein>
<reference evidence="1" key="1">
    <citation type="journal article" date="2017" name="Parasit. Vectors">
        <title>Sialotranscriptomics of Rhipicephalus zambeziensis reveals intricate expression profiles of secretory proteins and suggests tight temporal transcriptional regulation during blood-feeding.</title>
        <authorList>
            <person name="de Castro M.H."/>
            <person name="de Klerk D."/>
            <person name="Pienaar R."/>
            <person name="Rees D.J.G."/>
            <person name="Mans B.J."/>
        </authorList>
    </citation>
    <scope>NUCLEOTIDE SEQUENCE</scope>
    <source>
        <tissue evidence="1">Salivary glands</tissue>
    </source>
</reference>
<dbReference type="EMBL" id="GFPF01002194">
    <property type="protein sequence ID" value="MAA13340.1"/>
    <property type="molecule type" value="Transcribed_RNA"/>
</dbReference>
<accession>A0A224YHT8</accession>